<evidence type="ECO:0008006" key="3">
    <source>
        <dbReference type="Google" id="ProtNLM"/>
    </source>
</evidence>
<reference evidence="2" key="1">
    <citation type="journal article" date="2019" name="Int. J. Syst. Evol. Microbiol.">
        <title>The Global Catalogue of Microorganisms (GCM) 10K type strain sequencing project: providing services to taxonomists for standard genome sequencing and annotation.</title>
        <authorList>
            <consortium name="The Broad Institute Genomics Platform"/>
            <consortium name="The Broad Institute Genome Sequencing Center for Infectious Disease"/>
            <person name="Wu L."/>
            <person name="Ma J."/>
        </authorList>
    </citation>
    <scope>NUCLEOTIDE SEQUENCE [LARGE SCALE GENOMIC DNA]</scope>
    <source>
        <strain evidence="2">JCM 17809</strain>
    </source>
</reference>
<dbReference type="Proteomes" id="UP001500945">
    <property type="component" value="Unassembled WGS sequence"/>
</dbReference>
<dbReference type="SUPFAM" id="SSF50800">
    <property type="entry name" value="PK beta-barrel domain-like"/>
    <property type="match status" value="1"/>
</dbReference>
<evidence type="ECO:0000313" key="1">
    <source>
        <dbReference type="EMBL" id="GAA4409964.1"/>
    </source>
</evidence>
<accession>A0ABP8KME4</accession>
<dbReference type="EMBL" id="BAABGM010000018">
    <property type="protein sequence ID" value="GAA4409964.1"/>
    <property type="molecule type" value="Genomic_DNA"/>
</dbReference>
<protein>
    <recommendedName>
        <fullName evidence="3">MOSC domain-containing protein</fullName>
    </recommendedName>
</protein>
<name>A0ABP8KME4_9MICO</name>
<dbReference type="RefSeq" id="WP_345207283.1">
    <property type="nucleotide sequence ID" value="NZ_BAABGM010000018.1"/>
</dbReference>
<sequence length="111" mass="11430">MDVIRVRAIRTFPEAGEPGVAHEAVRVGVDGLEGDRRKKAAVSLVGDDAPATRANLVLDVPTGVVEALEGSVLRVGDVLLAVEATGTSCPGLYAAVGESGWVRVGDAVEPR</sequence>
<evidence type="ECO:0000313" key="2">
    <source>
        <dbReference type="Proteomes" id="UP001500945"/>
    </source>
</evidence>
<organism evidence="1 2">
    <name type="scientific">Fodinibacter luteus</name>
    <dbReference type="NCBI Taxonomy" id="552064"/>
    <lineage>
        <taxon>Bacteria</taxon>
        <taxon>Bacillati</taxon>
        <taxon>Actinomycetota</taxon>
        <taxon>Actinomycetes</taxon>
        <taxon>Micrococcales</taxon>
        <taxon>Intrasporangiaceae</taxon>
        <taxon>Fodinibacter (ex Wang et al. 2009)</taxon>
    </lineage>
</organism>
<keyword evidence="2" id="KW-1185">Reference proteome</keyword>
<gene>
    <name evidence="1" type="ORF">GCM10023168_29150</name>
</gene>
<comment type="caution">
    <text evidence="1">The sequence shown here is derived from an EMBL/GenBank/DDBJ whole genome shotgun (WGS) entry which is preliminary data.</text>
</comment>
<proteinExistence type="predicted"/>
<dbReference type="InterPro" id="IPR011037">
    <property type="entry name" value="Pyrv_Knase-like_insert_dom_sf"/>
</dbReference>